<dbReference type="Proteomes" id="UP000231192">
    <property type="component" value="Unassembled WGS sequence"/>
</dbReference>
<keyword evidence="1" id="KW-0812">Transmembrane</keyword>
<reference evidence="3" key="1">
    <citation type="submission" date="2017-09" db="EMBL/GenBank/DDBJ databases">
        <title>Depth-based differentiation of microbial function through sediment-hosted aquifers and enrichment of novel symbionts in the deep terrestrial subsurface.</title>
        <authorList>
            <person name="Probst A.J."/>
            <person name="Ladd B."/>
            <person name="Jarett J.K."/>
            <person name="Geller-Mcgrath D.E."/>
            <person name="Sieber C.M.K."/>
            <person name="Emerson J.B."/>
            <person name="Anantharaman K."/>
            <person name="Thomas B.C."/>
            <person name="Malmstrom R."/>
            <person name="Stieglmeier M."/>
            <person name="Klingl A."/>
            <person name="Woyke T."/>
            <person name="Ryan C.M."/>
            <person name="Banfield J.F."/>
        </authorList>
    </citation>
    <scope>NUCLEOTIDE SEQUENCE [LARGE SCALE GENOMIC DNA]</scope>
</reference>
<accession>A0A2H0UBC1</accession>
<dbReference type="AlphaFoldDB" id="A0A2H0UBC1"/>
<evidence type="ECO:0000313" key="3">
    <source>
        <dbReference type="Proteomes" id="UP000231192"/>
    </source>
</evidence>
<keyword evidence="1" id="KW-1133">Transmembrane helix</keyword>
<feature type="transmembrane region" description="Helical" evidence="1">
    <location>
        <begin position="22"/>
        <end position="45"/>
    </location>
</feature>
<comment type="caution">
    <text evidence="2">The sequence shown here is derived from an EMBL/GenBank/DDBJ whole genome shotgun (WGS) entry which is preliminary data.</text>
</comment>
<evidence type="ECO:0000313" key="2">
    <source>
        <dbReference type="EMBL" id="PIR83709.1"/>
    </source>
</evidence>
<proteinExistence type="predicted"/>
<gene>
    <name evidence="2" type="ORF">COU18_03480</name>
</gene>
<name>A0A2H0UBC1_9BACT</name>
<protein>
    <submittedName>
        <fullName evidence="2">Uncharacterized protein</fullName>
    </submittedName>
</protein>
<evidence type="ECO:0000256" key="1">
    <source>
        <dbReference type="SAM" id="Phobius"/>
    </source>
</evidence>
<dbReference type="EMBL" id="PFBK01000008">
    <property type="protein sequence ID" value="PIR83709.1"/>
    <property type="molecule type" value="Genomic_DNA"/>
</dbReference>
<keyword evidence="1" id="KW-0472">Membrane</keyword>
<organism evidence="2 3">
    <name type="scientific">Candidatus Kaiserbacteria bacterium CG10_big_fil_rev_8_21_14_0_10_51_14</name>
    <dbReference type="NCBI Taxonomy" id="1974610"/>
    <lineage>
        <taxon>Bacteria</taxon>
        <taxon>Candidatus Kaiseribacteriota</taxon>
    </lineage>
</organism>
<sequence>MVVQKVLSNLKNVKNGTKEDKVAVASGVAIAVVAVLLVGWAIFFFRGIQKGDQTFQTAGSAQSQFNLEGIKEAQQQLQDAYSNTVNGFRDMKEGAQEQ</sequence>